<dbReference type="PATRIC" id="fig|1398.26.peg.2758"/>
<accession>A0A150K0W0</accession>
<evidence type="ECO:0000313" key="1">
    <source>
        <dbReference type="EMBL" id="KYC63213.1"/>
    </source>
</evidence>
<dbReference type="EMBL" id="LQYG01000041">
    <property type="protein sequence ID" value="KYC63213.1"/>
    <property type="molecule type" value="Genomic_DNA"/>
</dbReference>
<protein>
    <submittedName>
        <fullName evidence="1">Uncharacterized protein</fullName>
    </submittedName>
</protein>
<proteinExistence type="predicted"/>
<dbReference type="Proteomes" id="UP000075288">
    <property type="component" value="Unassembled WGS sequence"/>
</dbReference>
<organism evidence="1 2">
    <name type="scientific">Heyndrickxia coagulans</name>
    <name type="common">Weizmannia coagulans</name>
    <dbReference type="NCBI Taxonomy" id="1398"/>
    <lineage>
        <taxon>Bacteria</taxon>
        <taxon>Bacillati</taxon>
        <taxon>Bacillota</taxon>
        <taxon>Bacilli</taxon>
        <taxon>Bacillales</taxon>
        <taxon>Bacillaceae</taxon>
        <taxon>Heyndrickxia</taxon>
    </lineage>
</organism>
<name>A0A150K0W0_HEYCO</name>
<sequence>MKRGDSRIGANWLKDPRNKANDFKQQLIFIWVFRVMQDHHFFPCYVKVRVFKKYEREAYV</sequence>
<gene>
    <name evidence="1" type="ORF">B4098_1705</name>
</gene>
<reference evidence="1 2" key="1">
    <citation type="submission" date="2016-01" db="EMBL/GenBank/DDBJ databases">
        <title>Genome Sequences of Twelve Sporeforming Bacillus Species Isolated from Foods.</title>
        <authorList>
            <person name="Berendsen E.M."/>
            <person name="Wells-Bennik M.H."/>
            <person name="Krawcyk A.O."/>
            <person name="De Jong A."/>
            <person name="Holsappel S."/>
            <person name="Eijlander R.T."/>
            <person name="Kuipers O.P."/>
        </authorList>
    </citation>
    <scope>NUCLEOTIDE SEQUENCE [LARGE SCALE GENOMIC DNA]</scope>
    <source>
        <strain evidence="1 2">B4098</strain>
    </source>
</reference>
<dbReference type="AlphaFoldDB" id="A0A150K0W0"/>
<evidence type="ECO:0000313" key="2">
    <source>
        <dbReference type="Proteomes" id="UP000075288"/>
    </source>
</evidence>
<comment type="caution">
    <text evidence="1">The sequence shown here is derived from an EMBL/GenBank/DDBJ whole genome shotgun (WGS) entry which is preliminary data.</text>
</comment>